<keyword evidence="2" id="KW-0677">Repeat</keyword>
<reference evidence="3" key="1">
    <citation type="submission" date="2022-01" db="EMBL/GenBank/DDBJ databases">
        <authorList>
            <person name="Criscuolo A."/>
        </authorList>
    </citation>
    <scope>NUCLEOTIDE SEQUENCE</scope>
    <source>
        <strain evidence="3">CIP111892</strain>
    </source>
</reference>
<comment type="caution">
    <text evidence="3">The sequence shown here is derived from an EMBL/GenBank/DDBJ whole genome shotgun (WGS) entry which is preliminary data.</text>
</comment>
<dbReference type="PANTHER" id="PTHR43300">
    <property type="entry name" value="ACETYLTRANSFERASE"/>
    <property type="match status" value="1"/>
</dbReference>
<organism evidence="3 4">
    <name type="scientific">Paenibacillus auburnensis</name>
    <dbReference type="NCBI Taxonomy" id="2905649"/>
    <lineage>
        <taxon>Bacteria</taxon>
        <taxon>Bacillati</taxon>
        <taxon>Bacillota</taxon>
        <taxon>Bacilli</taxon>
        <taxon>Bacillales</taxon>
        <taxon>Paenibacillaceae</taxon>
        <taxon>Paenibacillus</taxon>
    </lineage>
</organism>
<dbReference type="InterPro" id="IPR050179">
    <property type="entry name" value="Trans_hexapeptide_repeat"/>
</dbReference>
<dbReference type="PANTHER" id="PTHR43300:SF11">
    <property type="entry name" value="ACETYLTRANSFERASE RV3034C-RELATED"/>
    <property type="match status" value="1"/>
</dbReference>
<dbReference type="Gene3D" id="2.160.10.10">
    <property type="entry name" value="Hexapeptide repeat proteins"/>
    <property type="match status" value="2"/>
</dbReference>
<dbReference type="InterPro" id="IPR011004">
    <property type="entry name" value="Trimer_LpxA-like_sf"/>
</dbReference>
<dbReference type="InterPro" id="IPR018357">
    <property type="entry name" value="Hexapep_transf_CS"/>
</dbReference>
<dbReference type="CDD" id="cd03349">
    <property type="entry name" value="LbH_XAT"/>
    <property type="match status" value="1"/>
</dbReference>
<dbReference type="RefSeq" id="WP_236337425.1">
    <property type="nucleotide sequence ID" value="NZ_CAKMMG010000016.1"/>
</dbReference>
<evidence type="ECO:0000256" key="2">
    <source>
        <dbReference type="ARBA" id="ARBA00022737"/>
    </source>
</evidence>
<keyword evidence="1 3" id="KW-0808">Transferase</keyword>
<evidence type="ECO:0000313" key="3">
    <source>
        <dbReference type="EMBL" id="CAH1225188.1"/>
    </source>
</evidence>
<evidence type="ECO:0000313" key="4">
    <source>
        <dbReference type="Proteomes" id="UP000838324"/>
    </source>
</evidence>
<evidence type="ECO:0000256" key="1">
    <source>
        <dbReference type="ARBA" id="ARBA00022679"/>
    </source>
</evidence>
<proteinExistence type="predicted"/>
<keyword evidence="4" id="KW-1185">Reference proteome</keyword>
<gene>
    <name evidence="3" type="primary">dapH_2</name>
    <name evidence="3" type="ORF">PAECIP111892_05577</name>
</gene>
<sequence length="216" mass="24786">MFFNFFIPDFLKEYIYLTKLKMKFRSCKIYSFRIAKNVEMGKSVIIMNNAVVHKNCKISDYSYINSNTFLGYAEIGKFSSVGCNCQIGVPIHPSNYISTSPFTYGPNNLFDVPSFYEEFQTKTIIGNDCWIGSNVVIMQGVRIGDGAIVGAGSVVTKDVPPYSVVAGIPSKFIKLRFNQEKIDALMDLKWWEKDIEKIKEYKHLFISGDKWYFNMK</sequence>
<accession>A0ABM9CUV8</accession>
<dbReference type="Pfam" id="PF00132">
    <property type="entry name" value="Hexapep"/>
    <property type="match status" value="1"/>
</dbReference>
<name>A0ABM9CUV8_9BACL</name>
<protein>
    <submittedName>
        <fullName evidence="3">2,3,4,5-tetrahydropyridine-2,6-dicarboxylate N-acetyltransferase</fullName>
        <ecNumber evidence="3">2.3.1.89</ecNumber>
    </submittedName>
</protein>
<dbReference type="GO" id="GO:0047200">
    <property type="term" value="F:tetrahydrodipicolinate N-acetyltransferase activity"/>
    <property type="evidence" value="ECO:0007669"/>
    <property type="project" value="UniProtKB-EC"/>
</dbReference>
<dbReference type="EC" id="2.3.1.89" evidence="3"/>
<dbReference type="SUPFAM" id="SSF51161">
    <property type="entry name" value="Trimeric LpxA-like enzymes"/>
    <property type="match status" value="1"/>
</dbReference>
<dbReference type="EMBL" id="CAKMMG010000016">
    <property type="protein sequence ID" value="CAH1225188.1"/>
    <property type="molecule type" value="Genomic_DNA"/>
</dbReference>
<dbReference type="InterPro" id="IPR001451">
    <property type="entry name" value="Hexapep"/>
</dbReference>
<dbReference type="PROSITE" id="PS00101">
    <property type="entry name" value="HEXAPEP_TRANSFERASES"/>
    <property type="match status" value="1"/>
</dbReference>
<keyword evidence="3" id="KW-0012">Acyltransferase</keyword>
<dbReference type="Proteomes" id="UP000838324">
    <property type="component" value="Unassembled WGS sequence"/>
</dbReference>